<keyword evidence="8" id="KW-1185">Reference proteome</keyword>
<dbReference type="RefSeq" id="WP_147312397.1">
    <property type="nucleotide sequence ID" value="NZ_QTTT01000001.1"/>
</dbReference>
<evidence type="ECO:0000256" key="3">
    <source>
        <dbReference type="ARBA" id="ARBA00022989"/>
    </source>
</evidence>
<feature type="compositionally biased region" description="Pro residues" evidence="5">
    <location>
        <begin position="1"/>
        <end position="13"/>
    </location>
</feature>
<dbReference type="Pfam" id="PF09685">
    <property type="entry name" value="MamF_MmsF"/>
    <property type="match status" value="1"/>
</dbReference>
<dbReference type="OrthoDB" id="9808930at2"/>
<evidence type="ECO:0000256" key="6">
    <source>
        <dbReference type="SAM" id="Phobius"/>
    </source>
</evidence>
<feature type="region of interest" description="Disordered" evidence="5">
    <location>
        <begin position="1"/>
        <end position="83"/>
    </location>
</feature>
<dbReference type="Proteomes" id="UP000256661">
    <property type="component" value="Unassembled WGS sequence"/>
</dbReference>
<evidence type="ECO:0000313" key="8">
    <source>
        <dbReference type="Proteomes" id="UP000256661"/>
    </source>
</evidence>
<dbReference type="InterPro" id="IPR019109">
    <property type="entry name" value="MamF_MmsF"/>
</dbReference>
<feature type="transmembrane region" description="Helical" evidence="6">
    <location>
        <begin position="89"/>
        <end position="111"/>
    </location>
</feature>
<feature type="transmembrane region" description="Helical" evidence="6">
    <location>
        <begin position="123"/>
        <end position="143"/>
    </location>
</feature>
<accession>A0A3D9STK0</accession>
<name>A0A3D9STK0_9ACTN</name>
<comment type="caution">
    <text evidence="7">The sequence shown here is derived from an EMBL/GenBank/DDBJ whole genome shotgun (WGS) entry which is preliminary data.</text>
</comment>
<sequence>MAYGSPPPAPGPGRQPGYGQQGPWQQQPPAGPYGPNPGYGPQGPGPQPQGPPPAPQGPQGPQPGPQGYGLGGPTRQAPLGPPTQDEQNWALMAYLGQFLASAIAPGVILVVKGRSPFVRRHAVQGLNMAIGAVAVWVVGILLIQFMDALAVLPLGYTALVMYFLVRASIAVNRGEFTRVPGFVAWPLLK</sequence>
<evidence type="ECO:0000256" key="5">
    <source>
        <dbReference type="SAM" id="MobiDB-lite"/>
    </source>
</evidence>
<keyword evidence="2 6" id="KW-0812">Transmembrane</keyword>
<proteinExistence type="predicted"/>
<feature type="compositionally biased region" description="Pro residues" evidence="5">
    <location>
        <begin position="43"/>
        <end position="64"/>
    </location>
</feature>
<keyword evidence="4 6" id="KW-0472">Membrane</keyword>
<evidence type="ECO:0000256" key="4">
    <source>
        <dbReference type="ARBA" id="ARBA00023136"/>
    </source>
</evidence>
<dbReference type="AlphaFoldDB" id="A0A3D9STK0"/>
<keyword evidence="3 6" id="KW-1133">Transmembrane helix</keyword>
<protein>
    <submittedName>
        <fullName evidence="7">Uncharacterized protein DUF4870</fullName>
    </submittedName>
</protein>
<evidence type="ECO:0000313" key="7">
    <source>
        <dbReference type="EMBL" id="REE99289.1"/>
    </source>
</evidence>
<evidence type="ECO:0000256" key="1">
    <source>
        <dbReference type="ARBA" id="ARBA00004141"/>
    </source>
</evidence>
<evidence type="ECO:0000256" key="2">
    <source>
        <dbReference type="ARBA" id="ARBA00022692"/>
    </source>
</evidence>
<feature type="transmembrane region" description="Helical" evidence="6">
    <location>
        <begin position="149"/>
        <end position="169"/>
    </location>
</feature>
<gene>
    <name evidence="7" type="ORF">DFJ69_4798</name>
</gene>
<reference evidence="7 8" key="1">
    <citation type="submission" date="2018-08" db="EMBL/GenBank/DDBJ databases">
        <title>Sequencing the genomes of 1000 actinobacteria strains.</title>
        <authorList>
            <person name="Klenk H.-P."/>
        </authorList>
    </citation>
    <scope>NUCLEOTIDE SEQUENCE [LARGE SCALE GENOMIC DNA]</scope>
    <source>
        <strain evidence="7 8">DSM 43927</strain>
    </source>
</reference>
<dbReference type="EMBL" id="QTTT01000001">
    <property type="protein sequence ID" value="REE99289.1"/>
    <property type="molecule type" value="Genomic_DNA"/>
</dbReference>
<comment type="subcellular location">
    <subcellularLocation>
        <location evidence="1">Membrane</location>
        <topology evidence="1">Multi-pass membrane protein</topology>
    </subcellularLocation>
</comment>
<organism evidence="7 8">
    <name type="scientific">Thermomonospora umbrina</name>
    <dbReference type="NCBI Taxonomy" id="111806"/>
    <lineage>
        <taxon>Bacteria</taxon>
        <taxon>Bacillati</taxon>
        <taxon>Actinomycetota</taxon>
        <taxon>Actinomycetes</taxon>
        <taxon>Streptosporangiales</taxon>
        <taxon>Thermomonosporaceae</taxon>
        <taxon>Thermomonospora</taxon>
    </lineage>
</organism>